<dbReference type="EMBL" id="LUGG01000018">
    <property type="protein sequence ID" value="OBZ69093.1"/>
    <property type="molecule type" value="Genomic_DNA"/>
</dbReference>
<protein>
    <submittedName>
        <fullName evidence="1">Uncharacterized protein</fullName>
    </submittedName>
</protein>
<proteinExistence type="predicted"/>
<gene>
    <name evidence="1" type="ORF">A0H81_10761</name>
</gene>
<comment type="caution">
    <text evidence="1">The sequence shown here is derived from an EMBL/GenBank/DDBJ whole genome shotgun (WGS) entry which is preliminary data.</text>
</comment>
<accession>A0A1C7LWJ1</accession>
<organism evidence="1 2">
    <name type="scientific">Grifola frondosa</name>
    <name type="common">Maitake</name>
    <name type="synonym">Polyporus frondosus</name>
    <dbReference type="NCBI Taxonomy" id="5627"/>
    <lineage>
        <taxon>Eukaryota</taxon>
        <taxon>Fungi</taxon>
        <taxon>Dikarya</taxon>
        <taxon>Basidiomycota</taxon>
        <taxon>Agaricomycotina</taxon>
        <taxon>Agaricomycetes</taxon>
        <taxon>Polyporales</taxon>
        <taxon>Grifolaceae</taxon>
        <taxon>Grifola</taxon>
    </lineage>
</organism>
<dbReference type="Proteomes" id="UP000092993">
    <property type="component" value="Unassembled WGS sequence"/>
</dbReference>
<sequence length="72" mass="7958">MGMFIDDEGKVISEQNHPDILSFECPIKNNIEEAEKIIQGLTAKYGNNCPQYTKEKDTTPGALLPTISNFGV</sequence>
<evidence type="ECO:0000313" key="2">
    <source>
        <dbReference type="Proteomes" id="UP000092993"/>
    </source>
</evidence>
<reference evidence="1 2" key="1">
    <citation type="submission" date="2016-03" db="EMBL/GenBank/DDBJ databases">
        <title>Whole genome sequencing of Grifola frondosa 9006-11.</title>
        <authorList>
            <person name="Min B."/>
            <person name="Park H."/>
            <person name="Kim J.-G."/>
            <person name="Cho H."/>
            <person name="Oh Y.-L."/>
            <person name="Kong W.-S."/>
            <person name="Choi I.-G."/>
        </authorList>
    </citation>
    <scope>NUCLEOTIDE SEQUENCE [LARGE SCALE GENOMIC DNA]</scope>
    <source>
        <strain evidence="1 2">9006-11</strain>
    </source>
</reference>
<dbReference type="AlphaFoldDB" id="A0A1C7LWJ1"/>
<keyword evidence="2" id="KW-1185">Reference proteome</keyword>
<evidence type="ECO:0000313" key="1">
    <source>
        <dbReference type="EMBL" id="OBZ69093.1"/>
    </source>
</evidence>
<name>A0A1C7LWJ1_GRIFR</name>